<sequence length="404" mass="46816">MSKGKGRPKHWYRILTWMKGNRKRWYQILTIVIGTILFPTVSTIILTAYEGKTNHWVYTWLGIEDEEESDLEQLKRLVADNNLIHYNCGPLGAKLEGVMKNCPDPVYSQKSMNGESTQQKIGYTKGDHYLILIDFTNDYVSRIMVKDTKKFASFTLPKIKRVFGNPSQEPLESTFDGVKRTIYTYKLPDARELSFTYNNHEKKFEQIELSSKDAHKRFKGKPTDLHQKELKPVPDEKRVKVGGMDEVRRIKQWAEQGDMVNYACGPLGTHLSDVLSTCEDSLTAKGFDKQQKTHNMTYTYKDYQVNVKFFKEVLSSISINMLDGKPLKITPEQVKQVFGEPLSERKMKLSTKEPTIFLKYQWDDKDLTFNINNGKCTGIWLRKTGMYNDQNGGLLSRFLEQHTE</sequence>
<organism evidence="2 3">
    <name type="scientific">Kroppenstedtia guangzhouensis</name>
    <dbReference type="NCBI Taxonomy" id="1274356"/>
    <lineage>
        <taxon>Bacteria</taxon>
        <taxon>Bacillati</taxon>
        <taxon>Bacillota</taxon>
        <taxon>Bacilli</taxon>
        <taxon>Bacillales</taxon>
        <taxon>Thermoactinomycetaceae</taxon>
        <taxon>Kroppenstedtia</taxon>
    </lineage>
</organism>
<protein>
    <recommendedName>
        <fullName evidence="4">DUF4340 domain-containing protein</fullName>
    </recommendedName>
</protein>
<keyword evidence="1" id="KW-1133">Transmembrane helix</keyword>
<evidence type="ECO:0000256" key="1">
    <source>
        <dbReference type="SAM" id="Phobius"/>
    </source>
</evidence>
<comment type="caution">
    <text evidence="2">The sequence shown here is derived from an EMBL/GenBank/DDBJ whole genome shotgun (WGS) entry which is preliminary data.</text>
</comment>
<proteinExistence type="predicted"/>
<dbReference type="RefSeq" id="WP_188431314.1">
    <property type="nucleotide sequence ID" value="NZ_BMEX01000004.1"/>
</dbReference>
<name>A0ABQ1GEI6_9BACL</name>
<keyword evidence="3" id="KW-1185">Reference proteome</keyword>
<accession>A0ABQ1GEI6</accession>
<dbReference type="EMBL" id="BMEX01000004">
    <property type="protein sequence ID" value="GGA42266.1"/>
    <property type="molecule type" value="Genomic_DNA"/>
</dbReference>
<keyword evidence="1" id="KW-0812">Transmembrane</keyword>
<feature type="transmembrane region" description="Helical" evidence="1">
    <location>
        <begin position="28"/>
        <end position="49"/>
    </location>
</feature>
<evidence type="ECO:0000313" key="2">
    <source>
        <dbReference type="EMBL" id="GGA42266.1"/>
    </source>
</evidence>
<reference evidence="3" key="1">
    <citation type="journal article" date="2019" name="Int. J. Syst. Evol. Microbiol.">
        <title>The Global Catalogue of Microorganisms (GCM) 10K type strain sequencing project: providing services to taxonomists for standard genome sequencing and annotation.</title>
        <authorList>
            <consortium name="The Broad Institute Genomics Platform"/>
            <consortium name="The Broad Institute Genome Sequencing Center for Infectious Disease"/>
            <person name="Wu L."/>
            <person name="Ma J."/>
        </authorList>
    </citation>
    <scope>NUCLEOTIDE SEQUENCE [LARGE SCALE GENOMIC DNA]</scope>
    <source>
        <strain evidence="3">CGMCC 1.12404</strain>
    </source>
</reference>
<gene>
    <name evidence="2" type="ORF">GCM10007416_14050</name>
</gene>
<dbReference type="Proteomes" id="UP000617979">
    <property type="component" value="Unassembled WGS sequence"/>
</dbReference>
<keyword evidence="1" id="KW-0472">Membrane</keyword>
<evidence type="ECO:0000313" key="3">
    <source>
        <dbReference type="Proteomes" id="UP000617979"/>
    </source>
</evidence>
<evidence type="ECO:0008006" key="4">
    <source>
        <dbReference type="Google" id="ProtNLM"/>
    </source>
</evidence>